<evidence type="ECO:0000313" key="1">
    <source>
        <dbReference type="EMBL" id="KAK9830002.1"/>
    </source>
</evidence>
<keyword evidence="2" id="KW-1185">Reference proteome</keyword>
<proteinExistence type="predicted"/>
<accession>A0AAW1R867</accession>
<sequence>MASKGKKKPGLPIRCNKCEACNTEQQRSCEEWSQEEAETLAERCGFHSYLAATDVQWAGPEHCPDEGCPADVVARFWEVHEEVLSLHIRLLARSGRPVPVLAAVGGVACKFLVKGWDALDAKKRTQLRRDPSGARLRDWVKRHTTKEAEAEGRCLRSCTAAGHYYEALQMVREDLIAHQLPGGDGMLDDREWADPYTPPYDKRALQDHWMSPAYLAGMAKLRALWVDAGEASQRAARDAGFSNGWERAAFENDMTLSAVCSDAGKKGGPASQRARFSNGWERAAFENDMTLSAFCSDAGEASQRAAREAGFSNGWERAAFEMDMGLATFCSEAGKASQQAAWEAGFSNGWERAAFEMDMDLATFCSEAGEASQRAAREAGFSNGWERAAFEMDMGLATFCSEAGEASQRAAGAEGHAHCFARTAAKKGKTIQEFQSDLAKTREANLQAARDKGLALPVNESATATRNRLAQRRVYERRKRSIAALQERADLAAAEAEDAARAIDDNARTVTALEKENQMLKMVLRDGQARQEPHAPASAPMGE</sequence>
<organism evidence="1 2">
    <name type="scientific">[Myrmecia] bisecta</name>
    <dbReference type="NCBI Taxonomy" id="41462"/>
    <lineage>
        <taxon>Eukaryota</taxon>
        <taxon>Viridiplantae</taxon>
        <taxon>Chlorophyta</taxon>
        <taxon>core chlorophytes</taxon>
        <taxon>Trebouxiophyceae</taxon>
        <taxon>Trebouxiales</taxon>
        <taxon>Trebouxiaceae</taxon>
        <taxon>Myrmecia</taxon>
    </lineage>
</organism>
<name>A0AAW1R867_9CHLO</name>
<comment type="caution">
    <text evidence="1">The sequence shown here is derived from an EMBL/GenBank/DDBJ whole genome shotgun (WGS) entry which is preliminary data.</text>
</comment>
<dbReference type="AlphaFoldDB" id="A0AAW1R867"/>
<reference evidence="1 2" key="1">
    <citation type="journal article" date="2024" name="Nat. Commun.">
        <title>Phylogenomics reveals the evolutionary origins of lichenization in chlorophyte algae.</title>
        <authorList>
            <person name="Puginier C."/>
            <person name="Libourel C."/>
            <person name="Otte J."/>
            <person name="Skaloud P."/>
            <person name="Haon M."/>
            <person name="Grisel S."/>
            <person name="Petersen M."/>
            <person name="Berrin J.G."/>
            <person name="Delaux P.M."/>
            <person name="Dal Grande F."/>
            <person name="Keller J."/>
        </authorList>
    </citation>
    <scope>NUCLEOTIDE SEQUENCE [LARGE SCALE GENOMIC DNA]</scope>
    <source>
        <strain evidence="1 2">SAG 2043</strain>
    </source>
</reference>
<gene>
    <name evidence="1" type="ORF">WJX72_009138</name>
</gene>
<protein>
    <submittedName>
        <fullName evidence="1">Uncharacterized protein</fullName>
    </submittedName>
</protein>
<dbReference type="EMBL" id="JALJOR010000001">
    <property type="protein sequence ID" value="KAK9830002.1"/>
    <property type="molecule type" value="Genomic_DNA"/>
</dbReference>
<dbReference type="Proteomes" id="UP001489004">
    <property type="component" value="Unassembled WGS sequence"/>
</dbReference>
<evidence type="ECO:0000313" key="2">
    <source>
        <dbReference type="Proteomes" id="UP001489004"/>
    </source>
</evidence>